<accession>A0A5P2D0F8</accession>
<gene>
    <name evidence="4" type="ORF">DEJ50_00720</name>
</gene>
<proteinExistence type="predicted"/>
<protein>
    <recommendedName>
        <fullName evidence="6">VCBS repeat-containing protein</fullName>
    </recommendedName>
</protein>
<feature type="region of interest" description="Disordered" evidence="2">
    <location>
        <begin position="28"/>
        <end position="49"/>
    </location>
</feature>
<evidence type="ECO:0000256" key="3">
    <source>
        <dbReference type="SAM" id="SignalP"/>
    </source>
</evidence>
<dbReference type="InterPro" id="IPR028994">
    <property type="entry name" value="Integrin_alpha_N"/>
</dbReference>
<sequence>MLALAAGALAAAPSTAAPQYRAPGSALARPATASVPESASDAVPRRAGGYPTVVMPERAAPSARVAAAAKPRHDVDGDGISDMIVMEYDQHTAVYLSSIQAWSDYAIHKTDPEGSFKDLLPVGDVGGTTKPELLSLSFDGVLTLYEAGLESTSAPLWSGGGWQSWGIYDQLVGANDVDGDGIGDVLTRTLSGELWFHKGAGDASAPLKARGKVGSGWNTYNVITGSDDADGDGLSDLLARDREGVQYWYKSIGGGKFAAPAYFGRGYERNEFIVGAGTTQLYGKGQNLMTQTDNTLAKYYALANGDYLSPPTNAGTETPGSRNTYATGLNNRNHASYVQNIGSDLYIRGQKVSTAWNYTMMVGPGDLSGDGKGDLLSRDSAGVLWLHPGDGAVYTKLGTRIKVGTGWNAYNALVGAGDYSGDGRTDLLARDTSGRMFLYKGTGSSTAPFAAREQIATGWGVYDMLVVPGDIDGDSKGDVLARLANGEMYLYTSTGNAGTATFTARVKFGTGWNIYKNML</sequence>
<dbReference type="EMBL" id="CP029190">
    <property type="protein sequence ID" value="QES46589.1"/>
    <property type="molecule type" value="Genomic_DNA"/>
</dbReference>
<organism evidence="4 5">
    <name type="scientific">Streptomyces venezuelae</name>
    <dbReference type="NCBI Taxonomy" id="54571"/>
    <lineage>
        <taxon>Bacteria</taxon>
        <taxon>Bacillati</taxon>
        <taxon>Actinomycetota</taxon>
        <taxon>Actinomycetes</taxon>
        <taxon>Kitasatosporales</taxon>
        <taxon>Streptomycetaceae</taxon>
        <taxon>Streptomyces</taxon>
    </lineage>
</organism>
<dbReference type="PANTHER" id="PTHR44103">
    <property type="entry name" value="PROPROTEIN CONVERTASE P"/>
    <property type="match status" value="1"/>
</dbReference>
<dbReference type="InterPro" id="IPR013517">
    <property type="entry name" value="FG-GAP"/>
</dbReference>
<name>A0A5P2D0F8_STRVZ</name>
<dbReference type="Pfam" id="PF13517">
    <property type="entry name" value="FG-GAP_3"/>
    <property type="match status" value="1"/>
</dbReference>
<dbReference type="AlphaFoldDB" id="A0A5P2D0F8"/>
<evidence type="ECO:0000256" key="1">
    <source>
        <dbReference type="ARBA" id="ARBA00022729"/>
    </source>
</evidence>
<dbReference type="Gene3D" id="2.115.10.10">
    <property type="entry name" value="Tachylectin 2"/>
    <property type="match status" value="1"/>
</dbReference>
<reference evidence="4 5" key="1">
    <citation type="submission" date="2018-05" db="EMBL/GenBank/DDBJ databases">
        <title>Streptomyces venezuelae.</title>
        <authorList>
            <person name="Kim W."/>
            <person name="Lee N."/>
            <person name="Cho B.-K."/>
        </authorList>
    </citation>
    <scope>NUCLEOTIDE SEQUENCE [LARGE SCALE GENOMIC DNA]</scope>
    <source>
        <strain evidence="4 5">ATCC 21782</strain>
    </source>
</reference>
<evidence type="ECO:0000313" key="4">
    <source>
        <dbReference type="EMBL" id="QES46589.1"/>
    </source>
</evidence>
<evidence type="ECO:0008006" key="6">
    <source>
        <dbReference type="Google" id="ProtNLM"/>
    </source>
</evidence>
<feature type="chain" id="PRO_5039038813" description="VCBS repeat-containing protein" evidence="3">
    <location>
        <begin position="17"/>
        <end position="519"/>
    </location>
</feature>
<feature type="signal peptide" evidence="3">
    <location>
        <begin position="1"/>
        <end position="16"/>
    </location>
</feature>
<dbReference type="Proteomes" id="UP000325211">
    <property type="component" value="Chromosome"/>
</dbReference>
<dbReference type="SUPFAM" id="SSF69318">
    <property type="entry name" value="Integrin alpha N-terminal domain"/>
    <property type="match status" value="2"/>
</dbReference>
<dbReference type="PANTHER" id="PTHR44103:SF1">
    <property type="entry name" value="PROPROTEIN CONVERTASE P"/>
    <property type="match status" value="1"/>
</dbReference>
<evidence type="ECO:0000313" key="5">
    <source>
        <dbReference type="Proteomes" id="UP000325211"/>
    </source>
</evidence>
<keyword evidence="1 3" id="KW-0732">Signal</keyword>
<evidence type="ECO:0000256" key="2">
    <source>
        <dbReference type="SAM" id="MobiDB-lite"/>
    </source>
</evidence>